<dbReference type="RefSeq" id="WP_344100026.1">
    <property type="nucleotide sequence ID" value="NZ_BAAAPC010000004.1"/>
</dbReference>
<protein>
    <submittedName>
        <fullName evidence="2">Uncharacterized protein</fullName>
    </submittedName>
</protein>
<sequence>MRETLPTPLRVARILLFVLAVVVGLQIVGGLMIYELGPELLGVLVWTALPGIAALLLGLRLPKGGRGMMAAILILQAFLLLFALGRIGNGDPRGLTNLVFPVLITVFVLQKSSRAFLTSDSSVSK</sequence>
<evidence type="ECO:0000313" key="2">
    <source>
        <dbReference type="EMBL" id="GAA1988366.1"/>
    </source>
</evidence>
<evidence type="ECO:0000313" key="3">
    <source>
        <dbReference type="Proteomes" id="UP001501585"/>
    </source>
</evidence>
<organism evidence="2 3">
    <name type="scientific">Nocardiopsis rhodophaea</name>
    <dbReference type="NCBI Taxonomy" id="280238"/>
    <lineage>
        <taxon>Bacteria</taxon>
        <taxon>Bacillati</taxon>
        <taxon>Actinomycetota</taxon>
        <taxon>Actinomycetes</taxon>
        <taxon>Streptosporangiales</taxon>
        <taxon>Nocardiopsidaceae</taxon>
        <taxon>Nocardiopsis</taxon>
    </lineage>
</organism>
<feature type="transmembrane region" description="Helical" evidence="1">
    <location>
        <begin position="40"/>
        <end position="61"/>
    </location>
</feature>
<name>A0ABN2SKJ7_9ACTN</name>
<reference evidence="2 3" key="1">
    <citation type="journal article" date="2019" name="Int. J. Syst. Evol. Microbiol.">
        <title>The Global Catalogue of Microorganisms (GCM) 10K type strain sequencing project: providing services to taxonomists for standard genome sequencing and annotation.</title>
        <authorList>
            <consortium name="The Broad Institute Genomics Platform"/>
            <consortium name="The Broad Institute Genome Sequencing Center for Infectious Disease"/>
            <person name="Wu L."/>
            <person name="Ma J."/>
        </authorList>
    </citation>
    <scope>NUCLEOTIDE SEQUENCE [LARGE SCALE GENOMIC DNA]</scope>
    <source>
        <strain evidence="2 3">JCM 15313</strain>
    </source>
</reference>
<proteinExistence type="predicted"/>
<dbReference type="Proteomes" id="UP001501585">
    <property type="component" value="Unassembled WGS sequence"/>
</dbReference>
<dbReference type="EMBL" id="BAAAPC010000004">
    <property type="protein sequence ID" value="GAA1988366.1"/>
    <property type="molecule type" value="Genomic_DNA"/>
</dbReference>
<comment type="caution">
    <text evidence="2">The sequence shown here is derived from an EMBL/GenBank/DDBJ whole genome shotgun (WGS) entry which is preliminary data.</text>
</comment>
<keyword evidence="1" id="KW-0472">Membrane</keyword>
<feature type="transmembrane region" description="Helical" evidence="1">
    <location>
        <begin position="12"/>
        <end position="34"/>
    </location>
</feature>
<accession>A0ABN2SKJ7</accession>
<feature type="transmembrane region" description="Helical" evidence="1">
    <location>
        <begin position="68"/>
        <end position="88"/>
    </location>
</feature>
<keyword evidence="1" id="KW-0812">Transmembrane</keyword>
<keyword evidence="1" id="KW-1133">Transmembrane helix</keyword>
<keyword evidence="3" id="KW-1185">Reference proteome</keyword>
<gene>
    <name evidence="2" type="ORF">GCM10009799_12530</name>
</gene>
<evidence type="ECO:0000256" key="1">
    <source>
        <dbReference type="SAM" id="Phobius"/>
    </source>
</evidence>